<dbReference type="InterPro" id="IPR000086">
    <property type="entry name" value="NUDIX_hydrolase_dom"/>
</dbReference>
<dbReference type="InterPro" id="IPR015797">
    <property type="entry name" value="NUDIX_hydrolase-like_dom_sf"/>
</dbReference>
<evidence type="ECO:0000313" key="3">
    <source>
        <dbReference type="EMBL" id="KKU74626.1"/>
    </source>
</evidence>
<organism evidence="3 4">
    <name type="scientific">Candidatus Nomurabacteria bacterium GW2011_GWB1_47_6</name>
    <dbReference type="NCBI Taxonomy" id="1618749"/>
    <lineage>
        <taxon>Bacteria</taxon>
        <taxon>Candidatus Nomuraibacteriota</taxon>
    </lineage>
</organism>
<gene>
    <name evidence="3" type="ORF">UY01_C0030G0001</name>
</gene>
<dbReference type="PANTHER" id="PTHR43736:SF2">
    <property type="entry name" value="MUTT_NUDIX FAMILY PROTEIN"/>
    <property type="match status" value="1"/>
</dbReference>
<evidence type="ECO:0000259" key="2">
    <source>
        <dbReference type="PROSITE" id="PS51462"/>
    </source>
</evidence>
<accession>A0A0G1SYK9</accession>
<dbReference type="PANTHER" id="PTHR43736">
    <property type="entry name" value="ADP-RIBOSE PYROPHOSPHATASE"/>
    <property type="match status" value="1"/>
</dbReference>
<feature type="non-terminal residue" evidence="3">
    <location>
        <position position="84"/>
    </location>
</feature>
<dbReference type="Pfam" id="PF00293">
    <property type="entry name" value="NUDIX"/>
    <property type="match status" value="1"/>
</dbReference>
<dbReference type="PROSITE" id="PS51462">
    <property type="entry name" value="NUDIX"/>
    <property type="match status" value="1"/>
</dbReference>
<keyword evidence="1 3" id="KW-0378">Hydrolase</keyword>
<dbReference type="Gene3D" id="3.90.79.10">
    <property type="entry name" value="Nucleoside Triphosphate Pyrophosphohydrolase"/>
    <property type="match status" value="1"/>
</dbReference>
<dbReference type="EMBL" id="LCOJ01000030">
    <property type="protein sequence ID" value="KKU74626.1"/>
    <property type="molecule type" value="Genomic_DNA"/>
</dbReference>
<feature type="domain" description="Nudix hydrolase" evidence="2">
    <location>
        <begin position="1"/>
        <end position="84"/>
    </location>
</feature>
<dbReference type="SUPFAM" id="SSF55811">
    <property type="entry name" value="Nudix"/>
    <property type="match status" value="1"/>
</dbReference>
<dbReference type="Proteomes" id="UP000034879">
    <property type="component" value="Unassembled WGS sequence"/>
</dbReference>
<dbReference type="GO" id="GO:0016787">
    <property type="term" value="F:hydrolase activity"/>
    <property type="evidence" value="ECO:0007669"/>
    <property type="project" value="UniProtKB-KW"/>
</dbReference>
<sequence length="84" mass="9602">MKQRVSAIIIDGDKILLIRRVKPEAEYYTLPGGTVEEGESLESAMIREAKEELSVDVKISKLLFEINSDERIDYYFLIESFTGT</sequence>
<dbReference type="InterPro" id="IPR020476">
    <property type="entry name" value="Nudix_hydrolase"/>
</dbReference>
<dbReference type="AlphaFoldDB" id="A0A0G1SYK9"/>
<evidence type="ECO:0000313" key="4">
    <source>
        <dbReference type="Proteomes" id="UP000034879"/>
    </source>
</evidence>
<comment type="caution">
    <text evidence="3">The sequence shown here is derived from an EMBL/GenBank/DDBJ whole genome shotgun (WGS) entry which is preliminary data.</text>
</comment>
<dbReference type="PRINTS" id="PR00502">
    <property type="entry name" value="NUDIXFAMILY"/>
</dbReference>
<protein>
    <submittedName>
        <fullName evidence="3">MutT/nudix family phosphohydrolase</fullName>
    </submittedName>
</protein>
<name>A0A0G1SYK9_9BACT</name>
<proteinExistence type="predicted"/>
<evidence type="ECO:0000256" key="1">
    <source>
        <dbReference type="ARBA" id="ARBA00022801"/>
    </source>
</evidence>
<reference evidence="3 4" key="1">
    <citation type="journal article" date="2015" name="Nature">
        <title>rRNA introns, odd ribosomes, and small enigmatic genomes across a large radiation of phyla.</title>
        <authorList>
            <person name="Brown C.T."/>
            <person name="Hug L.A."/>
            <person name="Thomas B.C."/>
            <person name="Sharon I."/>
            <person name="Castelle C.J."/>
            <person name="Singh A."/>
            <person name="Wilkins M.J."/>
            <person name="Williams K.H."/>
            <person name="Banfield J.F."/>
        </authorList>
    </citation>
    <scope>NUCLEOTIDE SEQUENCE [LARGE SCALE GENOMIC DNA]</scope>
</reference>